<dbReference type="PANTHER" id="PTHR35399">
    <property type="entry name" value="SLR8030 PROTEIN"/>
    <property type="match status" value="1"/>
</dbReference>
<name>A0ABT9HWX7_9GAMM</name>
<protein>
    <submittedName>
        <fullName evidence="2">DUF839 domain-containing protein</fullName>
    </submittedName>
</protein>
<dbReference type="EMBL" id="JAPJDZ010000011">
    <property type="protein sequence ID" value="MDP5135635.1"/>
    <property type="molecule type" value="Genomic_DNA"/>
</dbReference>
<gene>
    <name evidence="2" type="ORF">ORJ04_06695</name>
</gene>
<dbReference type="SUPFAM" id="SSF63829">
    <property type="entry name" value="Calcium-dependent phosphotriesterase"/>
    <property type="match status" value="1"/>
</dbReference>
<dbReference type="PANTHER" id="PTHR35399:SF4">
    <property type="entry name" value="MEMBRANE PROTEIN"/>
    <property type="match status" value="1"/>
</dbReference>
<feature type="signal peptide" evidence="1">
    <location>
        <begin position="1"/>
        <end position="25"/>
    </location>
</feature>
<organism evidence="2 3">
    <name type="scientific">Rheinheimera baltica</name>
    <dbReference type="NCBI Taxonomy" id="67576"/>
    <lineage>
        <taxon>Bacteria</taxon>
        <taxon>Pseudomonadati</taxon>
        <taxon>Pseudomonadota</taxon>
        <taxon>Gammaproteobacteria</taxon>
        <taxon>Chromatiales</taxon>
        <taxon>Chromatiaceae</taxon>
        <taxon>Rheinheimera</taxon>
    </lineage>
</organism>
<dbReference type="Pfam" id="PF05787">
    <property type="entry name" value="PhoX"/>
    <property type="match status" value="1"/>
</dbReference>
<evidence type="ECO:0000313" key="3">
    <source>
        <dbReference type="Proteomes" id="UP001231109"/>
    </source>
</evidence>
<dbReference type="InterPro" id="IPR008557">
    <property type="entry name" value="PhoX"/>
</dbReference>
<dbReference type="Proteomes" id="UP001231109">
    <property type="component" value="Unassembled WGS sequence"/>
</dbReference>
<keyword evidence="3" id="KW-1185">Reference proteome</keyword>
<dbReference type="RefSeq" id="WP_027669537.1">
    <property type="nucleotide sequence ID" value="NZ_JAPJDY010000001.1"/>
</dbReference>
<evidence type="ECO:0000256" key="1">
    <source>
        <dbReference type="SAM" id="SignalP"/>
    </source>
</evidence>
<accession>A0ABT9HWX7</accession>
<evidence type="ECO:0000313" key="2">
    <source>
        <dbReference type="EMBL" id="MDP5135635.1"/>
    </source>
</evidence>
<reference evidence="2 3" key="1">
    <citation type="submission" date="2022-11" db="EMBL/GenBank/DDBJ databases">
        <title>Viruses from the air-sea interface of a natural surface slick.</title>
        <authorList>
            <person name="Rahlff J."/>
            <person name="Holmfeldt K."/>
        </authorList>
    </citation>
    <scope>NUCLEOTIDE SEQUENCE [LARGE SCALE GENOMIC DNA]</scope>
    <source>
        <strain evidence="2 3">SMS4</strain>
    </source>
</reference>
<keyword evidence="1" id="KW-0732">Signal</keyword>
<feature type="chain" id="PRO_5046627834" evidence="1">
    <location>
        <begin position="26"/>
        <end position="455"/>
    </location>
</feature>
<comment type="caution">
    <text evidence="2">The sequence shown here is derived from an EMBL/GenBank/DDBJ whole genome shotgun (WGS) entry which is preliminary data.</text>
</comment>
<sequence>MFSRRQFIFSAGTLAFMGLTRSAFGKVSLTGVTNTVPAYGPLIADAKNLLDLPAGFSYQVISQLGDKMNDGLDVPDKADGMGCIALDDDRVALIRNHELSPDNIKRASASIQSHRTPLAYDAFDDGVALPGGTSHIIYNVKTQKREQEFLSLCGTMRNCSGGITPWGSWLTCEESVLNESDGFAKPHGFIFEVPATAKGLVNAEPIVAMGRFNHEAAAVDPRTGIVYLTEDRGDSLFYRFIPNQTGKLNKGGKLQAMAVKRKPQFDSRNWIDAAMALQVNMDVEWVDLTEPESPKDDLRLRGYAQGAALFARGEGIHWGDKELYFCCTNGGKKQLGQVMKYQPSPFEGTDKEQAVPGQIQLFLESVDKSLFNFGDNLTVAPNGHLIVCEDQYTAIVDNHLRGVTPQGDVYNFARLTAQTELAGACFSPDGKTLFVNVYSPTKTLAITGPWDHFER</sequence>
<proteinExistence type="predicted"/>